<sequence length="115" mass="13120">MDRIDTLNFPDLSSLSDLTTADMASGMYKRIQSQINDLLSEINSDEHMLATIDNLAITDIGYHNPHILIFYCIDSQGNQVRKLIHINSLNMDLTVYKEQDFEKSKRPIGFLGEID</sequence>
<protein>
    <submittedName>
        <fullName evidence="1">Uncharacterized protein</fullName>
    </submittedName>
</protein>
<dbReference type="OrthoDB" id="7202559at2"/>
<reference evidence="2" key="1">
    <citation type="submission" date="2017-04" db="EMBL/GenBank/DDBJ databases">
        <authorList>
            <person name="Varghese N."/>
            <person name="Submissions S."/>
        </authorList>
    </citation>
    <scope>NUCLEOTIDE SEQUENCE [LARGE SCALE GENOMIC DNA]</scope>
    <source>
        <strain evidence="2">DSM 20463</strain>
    </source>
</reference>
<name>A0A1W1V2J8_PEPAS</name>
<evidence type="ECO:0000313" key="1">
    <source>
        <dbReference type="EMBL" id="SMB87254.1"/>
    </source>
</evidence>
<dbReference type="EMBL" id="FWWR01000009">
    <property type="protein sequence ID" value="SMB87254.1"/>
    <property type="molecule type" value="Genomic_DNA"/>
</dbReference>
<organism evidence="1 2">
    <name type="scientific">Peptoniphilus asaccharolyticus DSM 20463</name>
    <dbReference type="NCBI Taxonomy" id="573058"/>
    <lineage>
        <taxon>Bacteria</taxon>
        <taxon>Bacillati</taxon>
        <taxon>Bacillota</taxon>
        <taxon>Tissierellia</taxon>
        <taxon>Tissierellales</taxon>
        <taxon>Peptoniphilaceae</taxon>
        <taxon>Peptoniphilus</taxon>
    </lineage>
</organism>
<dbReference type="RefSeq" id="WP_084230665.1">
    <property type="nucleotide sequence ID" value="NZ_FWWR01000009.1"/>
</dbReference>
<proteinExistence type="predicted"/>
<gene>
    <name evidence="1" type="ORF">SAMN00017477_1064</name>
</gene>
<accession>A0A1W1V2J8</accession>
<dbReference type="AlphaFoldDB" id="A0A1W1V2J8"/>
<keyword evidence="2" id="KW-1185">Reference proteome</keyword>
<evidence type="ECO:0000313" key="2">
    <source>
        <dbReference type="Proteomes" id="UP000192368"/>
    </source>
</evidence>
<dbReference type="Proteomes" id="UP000192368">
    <property type="component" value="Unassembled WGS sequence"/>
</dbReference>